<keyword evidence="9" id="KW-0413">Isomerase</keyword>
<dbReference type="GO" id="GO:0007131">
    <property type="term" value="P:reciprocal meiotic recombination"/>
    <property type="evidence" value="ECO:0007669"/>
    <property type="project" value="TreeGrafter"/>
</dbReference>
<evidence type="ECO:0000256" key="9">
    <source>
        <dbReference type="ARBA" id="ARBA00023235"/>
    </source>
</evidence>
<keyword evidence="8" id="KW-0238">DNA-binding</keyword>
<evidence type="ECO:0000256" key="4">
    <source>
        <dbReference type="ARBA" id="ARBA00012895"/>
    </source>
</evidence>
<evidence type="ECO:0000256" key="5">
    <source>
        <dbReference type="ARBA" id="ARBA00022723"/>
    </source>
</evidence>
<dbReference type="GO" id="GO:0003918">
    <property type="term" value="F:DNA topoisomerase type II (double strand cut, ATP-hydrolyzing) activity"/>
    <property type="evidence" value="ECO:0007669"/>
    <property type="project" value="UniProtKB-EC"/>
</dbReference>
<dbReference type="PANTHER" id="PTHR10848:SF0">
    <property type="entry name" value="MEIOTIC RECOMBINATION PROTEIN SPO11"/>
    <property type="match status" value="1"/>
</dbReference>
<protein>
    <recommendedName>
        <fullName evidence="4">DNA topoisomerase (ATP-hydrolyzing)</fullName>
        <ecNumber evidence="4">5.6.2.2</ecNumber>
    </recommendedName>
</protein>
<dbReference type="GO" id="GO:0045027">
    <property type="term" value="F:DNA end binding"/>
    <property type="evidence" value="ECO:0007669"/>
    <property type="project" value="EnsemblFungi"/>
</dbReference>
<dbReference type="InterPro" id="IPR036078">
    <property type="entry name" value="Spo11/TopoVI_A_sf"/>
</dbReference>
<dbReference type="AlphaFoldDB" id="A0A1G4JF64"/>
<evidence type="ECO:0000259" key="10">
    <source>
        <dbReference type="Pfam" id="PF04406"/>
    </source>
</evidence>
<dbReference type="OrthoDB" id="5377392at2759"/>
<dbReference type="GO" id="GO:0003682">
    <property type="term" value="F:chromatin binding"/>
    <property type="evidence" value="ECO:0007669"/>
    <property type="project" value="EnsemblFungi"/>
</dbReference>
<evidence type="ECO:0000256" key="6">
    <source>
        <dbReference type="ARBA" id="ARBA00022842"/>
    </source>
</evidence>
<keyword evidence="7" id="KW-0799">Topoisomerase</keyword>
<gene>
    <name evidence="12" type="ORF">LADA_0E12684G</name>
</gene>
<comment type="similarity">
    <text evidence="3">Belongs to the TOP6A family.</text>
</comment>
<dbReference type="EMBL" id="LT598455">
    <property type="protein sequence ID" value="SCU88904.1"/>
    <property type="molecule type" value="Genomic_DNA"/>
</dbReference>
<reference evidence="13" key="1">
    <citation type="submission" date="2016-03" db="EMBL/GenBank/DDBJ databases">
        <authorList>
            <person name="Devillers H."/>
        </authorList>
    </citation>
    <scope>NUCLEOTIDE SEQUENCE [LARGE SCALE GENOMIC DNA]</scope>
</reference>
<evidence type="ECO:0000256" key="2">
    <source>
        <dbReference type="ARBA" id="ARBA00001946"/>
    </source>
</evidence>
<evidence type="ECO:0000259" key="11">
    <source>
        <dbReference type="Pfam" id="PF21180"/>
    </source>
</evidence>
<dbReference type="SUPFAM" id="SSF56726">
    <property type="entry name" value="DNA topoisomerase IV, alpha subunit"/>
    <property type="match status" value="1"/>
</dbReference>
<feature type="domain" description="Spo11/DNA topoisomerase VI subunit A N-terminal" evidence="10">
    <location>
        <begin position="111"/>
        <end position="167"/>
    </location>
</feature>
<dbReference type="GO" id="GO:0000794">
    <property type="term" value="C:condensed nuclear chromosome"/>
    <property type="evidence" value="ECO:0007669"/>
    <property type="project" value="EnsemblFungi"/>
</dbReference>
<dbReference type="InterPro" id="IPR013049">
    <property type="entry name" value="Spo11/TopoVI_A_N"/>
</dbReference>
<dbReference type="GO" id="GO:0035861">
    <property type="term" value="C:site of double-strand break"/>
    <property type="evidence" value="ECO:0007669"/>
    <property type="project" value="EnsemblFungi"/>
</dbReference>
<dbReference type="STRING" id="1266660.A0A1G4JF64"/>
<evidence type="ECO:0000313" key="13">
    <source>
        <dbReference type="Proteomes" id="UP000190274"/>
    </source>
</evidence>
<name>A0A1G4JF64_9SACH</name>
<evidence type="ECO:0000313" key="12">
    <source>
        <dbReference type="EMBL" id="SCU88904.1"/>
    </source>
</evidence>
<dbReference type="GO" id="GO:0046872">
    <property type="term" value="F:metal ion binding"/>
    <property type="evidence" value="ECO:0007669"/>
    <property type="project" value="UniProtKB-KW"/>
</dbReference>
<feature type="domain" description="Topoisomerase 6 subunit A/Spo11 TOPRIM" evidence="11">
    <location>
        <begin position="222"/>
        <end position="380"/>
    </location>
</feature>
<dbReference type="Proteomes" id="UP000190274">
    <property type="component" value="Chromosome E"/>
</dbReference>
<dbReference type="GO" id="GO:0042138">
    <property type="term" value="P:meiotic DNA double-strand break formation"/>
    <property type="evidence" value="ECO:0007669"/>
    <property type="project" value="EnsemblFungi"/>
</dbReference>
<dbReference type="GO" id="GO:0005524">
    <property type="term" value="F:ATP binding"/>
    <property type="evidence" value="ECO:0007669"/>
    <property type="project" value="InterPro"/>
</dbReference>
<comment type="cofactor">
    <cofactor evidence="2">
        <name>Mg(2+)</name>
        <dbReference type="ChEBI" id="CHEBI:18420"/>
    </cofactor>
</comment>
<dbReference type="CDD" id="cd00223">
    <property type="entry name" value="TOPRIM_TopoIIB_SPO"/>
    <property type="match status" value="1"/>
</dbReference>
<dbReference type="PANTHER" id="PTHR10848">
    <property type="entry name" value="MEIOTIC RECOMBINATION PROTEIN SPO11"/>
    <property type="match status" value="1"/>
</dbReference>
<dbReference type="GO" id="GO:0007130">
    <property type="term" value="P:synaptonemal complex assembly"/>
    <property type="evidence" value="ECO:0007669"/>
    <property type="project" value="EnsemblFungi"/>
</dbReference>
<dbReference type="EC" id="5.6.2.2" evidence="4"/>
<accession>A0A1G4JF64</accession>
<dbReference type="Pfam" id="PF04406">
    <property type="entry name" value="TP6A_N"/>
    <property type="match status" value="1"/>
</dbReference>
<dbReference type="GO" id="GO:0000706">
    <property type="term" value="P:meiotic DNA double-strand break processing"/>
    <property type="evidence" value="ECO:0007669"/>
    <property type="project" value="TreeGrafter"/>
</dbReference>
<evidence type="ECO:0000256" key="8">
    <source>
        <dbReference type="ARBA" id="ARBA00023125"/>
    </source>
</evidence>
<dbReference type="Gene3D" id="3.40.1360.10">
    <property type="match status" value="1"/>
</dbReference>
<keyword evidence="5" id="KW-0479">Metal-binding</keyword>
<comment type="catalytic activity">
    <reaction evidence="1">
        <text>ATP-dependent breakage, passage and rejoining of double-stranded DNA.</text>
        <dbReference type="EC" id="5.6.2.2"/>
    </reaction>
</comment>
<evidence type="ECO:0000256" key="3">
    <source>
        <dbReference type="ARBA" id="ARBA00006559"/>
    </source>
</evidence>
<sequence length="398" mass="45855">MCEQKQPLPMPSGLNRVILSDSLSDYMSHNHSRVKLEETLTPSHRKIKFMKVEESRSIKLEIDILLSLTRNAIEQQDEHFVLHVGGQGKTGKTILCCPYYGFEKMKGPPIKQIAVLLNLLKCISMKIKTHDLCTVRDVFYLNVELYQNQKIVATWLRNIVDAFELPQLDALGIVAAQKGLFCTPVELRFDFNKLIARQQSSLVPLIAASTELEADWSGLERVIVFEKDAIFSKVADHPSISERCMLVTGKGYPDWLTRHFLYKLMLFCPDRVFFEVYTDSDPYGIDIALKYIHNDIKATYQCPRLNYRGVLMHEVIANKDSPAGLRLLNLSSRDFAYAKNLLRKLNDVPIRTRNKKTLIQELQRQMFYFKKAEMNTINGSNFCDYFLIKIGETTSQKR</sequence>
<organism evidence="12 13">
    <name type="scientific">Lachancea dasiensis</name>
    <dbReference type="NCBI Taxonomy" id="1072105"/>
    <lineage>
        <taxon>Eukaryota</taxon>
        <taxon>Fungi</taxon>
        <taxon>Dikarya</taxon>
        <taxon>Ascomycota</taxon>
        <taxon>Saccharomycotina</taxon>
        <taxon>Saccharomycetes</taxon>
        <taxon>Saccharomycetales</taxon>
        <taxon>Saccharomycetaceae</taxon>
        <taxon>Lachancea</taxon>
    </lineage>
</organism>
<proteinExistence type="inferred from homology"/>
<evidence type="ECO:0000256" key="7">
    <source>
        <dbReference type="ARBA" id="ARBA00023029"/>
    </source>
</evidence>
<dbReference type="InterPro" id="IPR002815">
    <property type="entry name" value="Spo11/TopoVI_A"/>
</dbReference>
<dbReference type="InterPro" id="IPR034136">
    <property type="entry name" value="TOPRIM_Topo6A/Spo11"/>
</dbReference>
<dbReference type="PRINTS" id="PR01550">
    <property type="entry name" value="TOP6AFAMILY"/>
</dbReference>
<evidence type="ECO:0000256" key="1">
    <source>
        <dbReference type="ARBA" id="ARBA00000185"/>
    </source>
</evidence>
<keyword evidence="13" id="KW-1185">Reference proteome</keyword>
<dbReference type="Pfam" id="PF21180">
    <property type="entry name" value="TOP6A-Spo11_Toprim"/>
    <property type="match status" value="1"/>
</dbReference>
<keyword evidence="6" id="KW-0460">Magnesium</keyword>